<dbReference type="GO" id="GO:0004497">
    <property type="term" value="F:monooxygenase activity"/>
    <property type="evidence" value="ECO:0007669"/>
    <property type="project" value="InterPro"/>
</dbReference>
<dbReference type="EMBL" id="PDCK01000043">
    <property type="protein sequence ID" value="PRQ33602.1"/>
    <property type="molecule type" value="Genomic_DNA"/>
</dbReference>
<sequence length="109" mass="12259">MKKNSNNIRRTELNLDEAELTSTSTSDFELTSTFLYSLLTKVLADLHKKYGSVVKLWLGPTQLLVSIKDPTLIRDMLLKAANNLPKTGRAFHLASGRSSLWRISRALVQ</sequence>
<accession>A0A2P6QHF0</accession>
<dbReference type="Gramene" id="PRQ33602">
    <property type="protein sequence ID" value="PRQ33602"/>
    <property type="gene ID" value="RchiOBHm_Chr5g0059421"/>
</dbReference>
<comment type="caution">
    <text evidence="1">The sequence shown here is derived from an EMBL/GenBank/DDBJ whole genome shotgun (WGS) entry which is preliminary data.</text>
</comment>
<reference evidence="1 2" key="1">
    <citation type="journal article" date="2018" name="Nat. Genet.">
        <title>The Rosa genome provides new insights in the design of modern roses.</title>
        <authorList>
            <person name="Bendahmane M."/>
        </authorList>
    </citation>
    <scope>NUCLEOTIDE SEQUENCE [LARGE SCALE GENOMIC DNA]</scope>
    <source>
        <strain evidence="2">cv. Old Blush</strain>
    </source>
</reference>
<dbReference type="Proteomes" id="UP000238479">
    <property type="component" value="Chromosome 5"/>
</dbReference>
<gene>
    <name evidence="1" type="ORF">RchiOBHm_Chr5g0059421</name>
</gene>
<dbReference type="GO" id="GO:0005506">
    <property type="term" value="F:iron ion binding"/>
    <property type="evidence" value="ECO:0007669"/>
    <property type="project" value="InterPro"/>
</dbReference>
<evidence type="ECO:0000313" key="2">
    <source>
        <dbReference type="Proteomes" id="UP000238479"/>
    </source>
</evidence>
<dbReference type="SUPFAM" id="SSF48264">
    <property type="entry name" value="Cytochrome P450"/>
    <property type="match status" value="1"/>
</dbReference>
<proteinExistence type="predicted"/>
<dbReference type="Gene3D" id="1.10.630.10">
    <property type="entry name" value="Cytochrome P450"/>
    <property type="match status" value="1"/>
</dbReference>
<organism evidence="1 2">
    <name type="scientific">Rosa chinensis</name>
    <name type="common">China rose</name>
    <dbReference type="NCBI Taxonomy" id="74649"/>
    <lineage>
        <taxon>Eukaryota</taxon>
        <taxon>Viridiplantae</taxon>
        <taxon>Streptophyta</taxon>
        <taxon>Embryophyta</taxon>
        <taxon>Tracheophyta</taxon>
        <taxon>Spermatophyta</taxon>
        <taxon>Magnoliopsida</taxon>
        <taxon>eudicotyledons</taxon>
        <taxon>Gunneridae</taxon>
        <taxon>Pentapetalae</taxon>
        <taxon>rosids</taxon>
        <taxon>fabids</taxon>
        <taxon>Rosales</taxon>
        <taxon>Rosaceae</taxon>
        <taxon>Rosoideae</taxon>
        <taxon>Rosoideae incertae sedis</taxon>
        <taxon>Rosa</taxon>
    </lineage>
</organism>
<dbReference type="GO" id="GO:0016705">
    <property type="term" value="F:oxidoreductase activity, acting on paired donors, with incorporation or reduction of molecular oxygen"/>
    <property type="evidence" value="ECO:0007669"/>
    <property type="project" value="InterPro"/>
</dbReference>
<evidence type="ECO:0000313" key="1">
    <source>
        <dbReference type="EMBL" id="PRQ33602.1"/>
    </source>
</evidence>
<keyword evidence="2" id="KW-1185">Reference proteome</keyword>
<dbReference type="GO" id="GO:0020037">
    <property type="term" value="F:heme binding"/>
    <property type="evidence" value="ECO:0007669"/>
    <property type="project" value="InterPro"/>
</dbReference>
<dbReference type="InterPro" id="IPR036396">
    <property type="entry name" value="Cyt_P450_sf"/>
</dbReference>
<protein>
    <submittedName>
        <fullName evidence="1">Putative cytochrome P450</fullName>
    </submittedName>
</protein>
<name>A0A2P6QHF0_ROSCH</name>
<dbReference type="AlphaFoldDB" id="A0A2P6QHF0"/>